<evidence type="ECO:0000256" key="4">
    <source>
        <dbReference type="ARBA" id="ARBA00022723"/>
    </source>
</evidence>
<feature type="domain" description="DRBM" evidence="10">
    <location>
        <begin position="230"/>
        <end position="294"/>
    </location>
</feature>
<dbReference type="InterPro" id="IPR014720">
    <property type="entry name" value="dsRBD_dom"/>
</dbReference>
<dbReference type="SUPFAM" id="SSF69065">
    <property type="entry name" value="RNase III domain-like"/>
    <property type="match status" value="1"/>
</dbReference>
<organism evidence="12 13">
    <name type="scientific">Lithospermum erythrorhizon</name>
    <name type="common">Purple gromwell</name>
    <name type="synonym">Lithospermum officinale var. erythrorhizon</name>
    <dbReference type="NCBI Taxonomy" id="34254"/>
    <lineage>
        <taxon>Eukaryota</taxon>
        <taxon>Viridiplantae</taxon>
        <taxon>Streptophyta</taxon>
        <taxon>Embryophyta</taxon>
        <taxon>Tracheophyta</taxon>
        <taxon>Spermatophyta</taxon>
        <taxon>Magnoliopsida</taxon>
        <taxon>eudicotyledons</taxon>
        <taxon>Gunneridae</taxon>
        <taxon>Pentapetalae</taxon>
        <taxon>asterids</taxon>
        <taxon>lamiids</taxon>
        <taxon>Boraginales</taxon>
        <taxon>Boraginaceae</taxon>
        <taxon>Boraginoideae</taxon>
        <taxon>Lithospermeae</taxon>
        <taxon>Lithospermum</taxon>
    </lineage>
</organism>
<evidence type="ECO:0000256" key="8">
    <source>
        <dbReference type="ARBA" id="ARBA00022884"/>
    </source>
</evidence>
<evidence type="ECO:0000313" key="12">
    <source>
        <dbReference type="EMBL" id="GAA0167552.1"/>
    </source>
</evidence>
<dbReference type="Gene3D" id="3.30.160.20">
    <property type="match status" value="1"/>
</dbReference>
<evidence type="ECO:0000259" key="11">
    <source>
        <dbReference type="PROSITE" id="PS50142"/>
    </source>
</evidence>
<reference evidence="12 13" key="1">
    <citation type="submission" date="2024-01" db="EMBL/GenBank/DDBJ databases">
        <title>The complete chloroplast genome sequence of Lithospermum erythrorhizon: insights into the phylogenetic relationship among Boraginaceae species and the maternal lineages of purple gromwells.</title>
        <authorList>
            <person name="Okada T."/>
            <person name="Watanabe K."/>
        </authorList>
    </citation>
    <scope>NUCLEOTIDE SEQUENCE [LARGE SCALE GENOMIC DNA]</scope>
</reference>
<evidence type="ECO:0000256" key="9">
    <source>
        <dbReference type="PROSITE-ProRule" id="PRU00266"/>
    </source>
</evidence>
<dbReference type="CDD" id="cd00593">
    <property type="entry name" value="RIBOc"/>
    <property type="match status" value="1"/>
</dbReference>
<dbReference type="PROSITE" id="PS50142">
    <property type="entry name" value="RNASE_3_2"/>
    <property type="match status" value="1"/>
</dbReference>
<name>A0AAV3QX80_LITER</name>
<dbReference type="InterPro" id="IPR036389">
    <property type="entry name" value="RNase_III_sf"/>
</dbReference>
<keyword evidence="5" id="KW-0255">Endonuclease</keyword>
<evidence type="ECO:0000259" key="10">
    <source>
        <dbReference type="PROSITE" id="PS50137"/>
    </source>
</evidence>
<proteinExistence type="predicted"/>
<keyword evidence="7" id="KW-0460">Magnesium</keyword>
<dbReference type="GO" id="GO:0003723">
    <property type="term" value="F:RNA binding"/>
    <property type="evidence" value="ECO:0007669"/>
    <property type="project" value="UniProtKB-UniRule"/>
</dbReference>
<evidence type="ECO:0000256" key="2">
    <source>
        <dbReference type="ARBA" id="ARBA00001946"/>
    </source>
</evidence>
<dbReference type="GO" id="GO:0005634">
    <property type="term" value="C:nucleus"/>
    <property type="evidence" value="ECO:0007669"/>
    <property type="project" value="TreeGrafter"/>
</dbReference>
<keyword evidence="3" id="KW-0540">Nuclease</keyword>
<dbReference type="AlphaFoldDB" id="A0AAV3QX80"/>
<evidence type="ECO:0000256" key="5">
    <source>
        <dbReference type="ARBA" id="ARBA00022759"/>
    </source>
</evidence>
<dbReference type="GO" id="GO:0046872">
    <property type="term" value="F:metal ion binding"/>
    <property type="evidence" value="ECO:0007669"/>
    <property type="project" value="UniProtKB-KW"/>
</dbReference>
<dbReference type="PANTHER" id="PTHR14950:SF53">
    <property type="entry name" value="RIBONUCLEASE 3-LIKE PROTEIN 3 ISOFORM X1"/>
    <property type="match status" value="1"/>
</dbReference>
<dbReference type="FunFam" id="1.10.1520.10:FF:000004">
    <property type="entry name" value="Endoribonuclease dicer-like 1"/>
    <property type="match status" value="1"/>
</dbReference>
<comment type="cofactor">
    <cofactor evidence="1">
        <name>Mn(2+)</name>
        <dbReference type="ChEBI" id="CHEBI:29035"/>
    </cofactor>
</comment>
<dbReference type="EMBL" id="BAABME010006134">
    <property type="protein sequence ID" value="GAA0167552.1"/>
    <property type="molecule type" value="Genomic_DNA"/>
</dbReference>
<keyword evidence="4" id="KW-0479">Metal-binding</keyword>
<dbReference type="InterPro" id="IPR000999">
    <property type="entry name" value="RNase_III_dom"/>
</dbReference>
<dbReference type="PROSITE" id="PS00517">
    <property type="entry name" value="RNASE_3_1"/>
    <property type="match status" value="1"/>
</dbReference>
<keyword evidence="13" id="KW-1185">Reference proteome</keyword>
<comment type="cofactor">
    <cofactor evidence="2">
        <name>Mg(2+)</name>
        <dbReference type="ChEBI" id="CHEBI:18420"/>
    </cofactor>
</comment>
<keyword evidence="8 9" id="KW-0694">RNA-binding</keyword>
<dbReference type="GO" id="GO:0030422">
    <property type="term" value="P:siRNA processing"/>
    <property type="evidence" value="ECO:0007669"/>
    <property type="project" value="TreeGrafter"/>
</dbReference>
<keyword evidence="6" id="KW-0378">Hydrolase</keyword>
<evidence type="ECO:0000256" key="1">
    <source>
        <dbReference type="ARBA" id="ARBA00001936"/>
    </source>
</evidence>
<evidence type="ECO:0000256" key="3">
    <source>
        <dbReference type="ARBA" id="ARBA00022722"/>
    </source>
</evidence>
<dbReference type="SUPFAM" id="SSF54768">
    <property type="entry name" value="dsRNA-binding domain-like"/>
    <property type="match status" value="1"/>
</dbReference>
<dbReference type="Proteomes" id="UP001454036">
    <property type="component" value="Unassembled WGS sequence"/>
</dbReference>
<dbReference type="Gene3D" id="1.10.1520.10">
    <property type="entry name" value="Ribonuclease III domain"/>
    <property type="match status" value="1"/>
</dbReference>
<dbReference type="PROSITE" id="PS50137">
    <property type="entry name" value="DS_RBD"/>
    <property type="match status" value="1"/>
</dbReference>
<evidence type="ECO:0000313" key="13">
    <source>
        <dbReference type="Proteomes" id="UP001454036"/>
    </source>
</evidence>
<evidence type="ECO:0000256" key="6">
    <source>
        <dbReference type="ARBA" id="ARBA00022801"/>
    </source>
</evidence>
<protein>
    <submittedName>
        <fullName evidence="12">Uncharacterized protein</fullName>
    </submittedName>
</protein>
<dbReference type="PANTHER" id="PTHR14950">
    <property type="entry name" value="DICER-RELATED"/>
    <property type="match status" value="1"/>
</dbReference>
<feature type="domain" description="RNase III" evidence="11">
    <location>
        <begin position="63"/>
        <end position="204"/>
    </location>
</feature>
<dbReference type="Pfam" id="PF00636">
    <property type="entry name" value="Ribonuclease_3"/>
    <property type="match status" value="1"/>
</dbReference>
<accession>A0AAV3QX80</accession>
<sequence length="301" mass="34376">MSSAASWLHSFLSSTNNSSIFQRFRRYRFAIKTFLRGTKAGKGGAKDSFQNEKEAWASATKNVAEIEEILGYRFKNIKLLHEAFTHPSYGEHYESYERLEYVGDSVLNLLITKQQFSTYPDLPPGLLSPLRAANVDTEKLGRVAINHNFHKYILHGKPIIEKRIQQFENALPRYPLHSHGMLNAPKVLADVVESTIGAIFIDTNSSIEMTWQVVKPLLKPIITPNMLQTNPVKKLFEMCQKNKLNVRFNDLGLQNGAYMYEVFIDDQLRGKSRCPSKRVALNRAANNAYKEVVEALDMRLH</sequence>
<dbReference type="GO" id="GO:0005737">
    <property type="term" value="C:cytoplasm"/>
    <property type="evidence" value="ECO:0007669"/>
    <property type="project" value="TreeGrafter"/>
</dbReference>
<dbReference type="SMART" id="SM00535">
    <property type="entry name" value="RIBOc"/>
    <property type="match status" value="1"/>
</dbReference>
<gene>
    <name evidence="12" type="ORF">LIER_22458</name>
</gene>
<comment type="caution">
    <text evidence="12">The sequence shown here is derived from an EMBL/GenBank/DDBJ whole genome shotgun (WGS) entry which is preliminary data.</text>
</comment>
<evidence type="ECO:0000256" key="7">
    <source>
        <dbReference type="ARBA" id="ARBA00022842"/>
    </source>
</evidence>
<dbReference type="GO" id="GO:0004525">
    <property type="term" value="F:ribonuclease III activity"/>
    <property type="evidence" value="ECO:0007669"/>
    <property type="project" value="InterPro"/>
</dbReference>